<proteinExistence type="predicted"/>
<name>A0AAW2HV10_9NEOP</name>
<comment type="caution">
    <text evidence="1">The sequence shown here is derived from an EMBL/GenBank/DDBJ whole genome shotgun (WGS) entry which is preliminary data.</text>
</comment>
<accession>A0AAW2HV10</accession>
<gene>
    <name evidence="1" type="ORF">PYX00_006355</name>
</gene>
<dbReference type="AlphaFoldDB" id="A0AAW2HV10"/>
<reference evidence="1" key="1">
    <citation type="journal article" date="2024" name="Gigascience">
        <title>Chromosome-level genome of the poultry shaft louse Menopon gallinae provides insight into the host-switching and adaptive evolution of parasitic lice.</title>
        <authorList>
            <person name="Xu Y."/>
            <person name="Ma L."/>
            <person name="Liu S."/>
            <person name="Liang Y."/>
            <person name="Liu Q."/>
            <person name="He Z."/>
            <person name="Tian L."/>
            <person name="Duan Y."/>
            <person name="Cai W."/>
            <person name="Li H."/>
            <person name="Song F."/>
        </authorList>
    </citation>
    <scope>NUCLEOTIDE SEQUENCE</scope>
    <source>
        <strain evidence="1">Cailab_2023a</strain>
    </source>
</reference>
<organism evidence="1">
    <name type="scientific">Menopon gallinae</name>
    <name type="common">poultry shaft louse</name>
    <dbReference type="NCBI Taxonomy" id="328185"/>
    <lineage>
        <taxon>Eukaryota</taxon>
        <taxon>Metazoa</taxon>
        <taxon>Ecdysozoa</taxon>
        <taxon>Arthropoda</taxon>
        <taxon>Hexapoda</taxon>
        <taxon>Insecta</taxon>
        <taxon>Pterygota</taxon>
        <taxon>Neoptera</taxon>
        <taxon>Paraneoptera</taxon>
        <taxon>Psocodea</taxon>
        <taxon>Troctomorpha</taxon>
        <taxon>Phthiraptera</taxon>
        <taxon>Amblycera</taxon>
        <taxon>Menoponidae</taxon>
        <taxon>Menopon</taxon>
    </lineage>
</organism>
<sequence length="78" mass="8908">MWIILPRSGTIPYVETAAFGLSLCVWIPLSLDNISPYLDSPVFGYLFIWIPLPLDNLSLSMWITLPDQLYIVFSCEVK</sequence>
<evidence type="ECO:0000313" key="1">
    <source>
        <dbReference type="EMBL" id="KAL0273750.1"/>
    </source>
</evidence>
<dbReference type="EMBL" id="JARGDH010000003">
    <property type="protein sequence ID" value="KAL0273750.1"/>
    <property type="molecule type" value="Genomic_DNA"/>
</dbReference>
<protein>
    <submittedName>
        <fullName evidence="1">Uncharacterized protein</fullName>
    </submittedName>
</protein>